<dbReference type="GO" id="GO:0000502">
    <property type="term" value="C:proteasome complex"/>
    <property type="evidence" value="ECO:0007669"/>
    <property type="project" value="UniProtKB-KW"/>
</dbReference>
<reference evidence="1" key="1">
    <citation type="journal article" date="2021" name="Proc. Natl. Acad. Sci. U.S.A.">
        <title>A Catalog of Tens of Thousands of Viruses from Human Metagenomes Reveals Hidden Associations with Chronic Diseases.</title>
        <authorList>
            <person name="Tisza M.J."/>
            <person name="Buck C.B."/>
        </authorList>
    </citation>
    <scope>NUCLEOTIDE SEQUENCE</scope>
    <source>
        <strain evidence="1">Ct53O25</strain>
    </source>
</reference>
<name>A0A8S5MCG5_9CAUD</name>
<evidence type="ECO:0000313" key="1">
    <source>
        <dbReference type="EMBL" id="DAD79635.1"/>
    </source>
</evidence>
<proteinExistence type="predicted"/>
<keyword evidence="1" id="KW-0647">Proteasome</keyword>
<organism evidence="1">
    <name type="scientific">Podoviridae sp. ct53O25</name>
    <dbReference type="NCBI Taxonomy" id="2826539"/>
    <lineage>
        <taxon>Viruses</taxon>
        <taxon>Duplodnaviria</taxon>
        <taxon>Heunggongvirae</taxon>
        <taxon>Uroviricota</taxon>
        <taxon>Caudoviricetes</taxon>
    </lineage>
</organism>
<protein>
    <submittedName>
        <fullName evidence="1">Proteasome subunit, ANCESTRAL, PROTEASOME, BETA-SUBUNIT, 20S</fullName>
    </submittedName>
</protein>
<sequence length="181" mass="20393">MTQIVYNGRYLLADRRCTYGYYTPIEAPKVFKIQVGDITRYFAFSGSFKECALGEEVVRSIFDPEVQAKVRSILGEDALDRFLGIVIDVTPEGKQVSLINYAGDMCEIDRNQFIAIGAMHSEISAAWRVWELMCENQDPGSSGSLNSLKDFVRFVTKGTEFDQTDRKLDVYDLATGELLCV</sequence>
<dbReference type="EMBL" id="BK014869">
    <property type="protein sequence ID" value="DAD79635.1"/>
    <property type="molecule type" value="Genomic_DNA"/>
</dbReference>
<accession>A0A8S5MCG5</accession>